<evidence type="ECO:0000256" key="3">
    <source>
        <dbReference type="ARBA" id="ARBA00022496"/>
    </source>
</evidence>
<keyword evidence="5 10" id="KW-0067">ATP-binding</keyword>
<evidence type="ECO:0000256" key="8">
    <source>
        <dbReference type="ARBA" id="ARBA00023136"/>
    </source>
</evidence>
<dbReference type="CDD" id="cd03259">
    <property type="entry name" value="ABC_Carb_Solutes_like"/>
    <property type="match status" value="1"/>
</dbReference>
<dbReference type="InterPro" id="IPR017871">
    <property type="entry name" value="ABC_transporter-like_CS"/>
</dbReference>
<keyword evidence="7" id="KW-0406">Ion transport</keyword>
<dbReference type="SMART" id="SM00382">
    <property type="entry name" value="AAA"/>
    <property type="match status" value="1"/>
</dbReference>
<evidence type="ECO:0000256" key="6">
    <source>
        <dbReference type="ARBA" id="ARBA00023004"/>
    </source>
</evidence>
<dbReference type="GO" id="GO:0005524">
    <property type="term" value="F:ATP binding"/>
    <property type="evidence" value="ECO:0007669"/>
    <property type="project" value="UniProtKB-KW"/>
</dbReference>
<dbReference type="EMBL" id="JAUSYY010000001">
    <property type="protein sequence ID" value="MDQ0893052.1"/>
    <property type="molecule type" value="Genomic_DNA"/>
</dbReference>
<evidence type="ECO:0000256" key="1">
    <source>
        <dbReference type="ARBA" id="ARBA00022448"/>
    </source>
</evidence>
<dbReference type="RefSeq" id="WP_307039174.1">
    <property type="nucleotide sequence ID" value="NZ_JAUSYY010000001.1"/>
</dbReference>
<name>A0ABU0R5M0_9MICO</name>
<dbReference type="PANTHER" id="PTHR42781:SF4">
    <property type="entry name" value="SPERMIDINE_PUTRESCINE IMPORT ATP-BINDING PROTEIN POTA"/>
    <property type="match status" value="1"/>
</dbReference>
<dbReference type="InterPro" id="IPR003439">
    <property type="entry name" value="ABC_transporter-like_ATP-bd"/>
</dbReference>
<dbReference type="PROSITE" id="PS50893">
    <property type="entry name" value="ABC_TRANSPORTER_2"/>
    <property type="match status" value="1"/>
</dbReference>
<evidence type="ECO:0000256" key="2">
    <source>
        <dbReference type="ARBA" id="ARBA00022475"/>
    </source>
</evidence>
<evidence type="ECO:0000256" key="4">
    <source>
        <dbReference type="ARBA" id="ARBA00022741"/>
    </source>
</evidence>
<sequence>MSRLEVRDLVVGYDAADVLRSVSLDVPDGSLLAIVGPSGCGKTTLLRTIAGLVRARAGEIRIGTRMVTTHGIHLAPEKRRIGWVPQDAALFPHLTVAENIAFGLPSARGSAKSARRAATRDDVQRLLALVGLGALGDRLPAQLSGGQAQRVALARALASAPDVVLLDEPFGALDPILRADLRGSVRELLREAGVTGILVTHDQAEALSIADLVGVMRGGELLQLDTPEQVYRRPATPWVAGFVGDAVFLPGTWHGDEVACALGRLPADWVPDDAATASPLEAPVDGASVAVLVRPEELALSPLAADAEAQAVGGPAAVVTGVSYTGHDAMLTVVAGDLRLEARVTAAGLLPVGTRVAVRVTGRVLAYPARA</sequence>
<keyword evidence="8" id="KW-0472">Membrane</keyword>
<dbReference type="Pfam" id="PF00005">
    <property type="entry name" value="ABC_tran"/>
    <property type="match status" value="1"/>
</dbReference>
<evidence type="ECO:0000256" key="7">
    <source>
        <dbReference type="ARBA" id="ARBA00023065"/>
    </source>
</evidence>
<organism evidence="10 11">
    <name type="scientific">Agromyces ramosus</name>
    <dbReference type="NCBI Taxonomy" id="33879"/>
    <lineage>
        <taxon>Bacteria</taxon>
        <taxon>Bacillati</taxon>
        <taxon>Actinomycetota</taxon>
        <taxon>Actinomycetes</taxon>
        <taxon>Micrococcales</taxon>
        <taxon>Microbacteriaceae</taxon>
        <taxon>Agromyces</taxon>
    </lineage>
</organism>
<dbReference type="InterPro" id="IPR027417">
    <property type="entry name" value="P-loop_NTPase"/>
</dbReference>
<evidence type="ECO:0000313" key="10">
    <source>
        <dbReference type="EMBL" id="MDQ0893052.1"/>
    </source>
</evidence>
<evidence type="ECO:0000313" key="11">
    <source>
        <dbReference type="Proteomes" id="UP001239083"/>
    </source>
</evidence>
<dbReference type="Gene3D" id="2.40.50.100">
    <property type="match status" value="1"/>
</dbReference>
<protein>
    <submittedName>
        <fullName evidence="10">Iron(III) transport system ATP-binding protein</fullName>
    </submittedName>
</protein>
<dbReference type="PROSITE" id="PS00211">
    <property type="entry name" value="ABC_TRANSPORTER_1"/>
    <property type="match status" value="1"/>
</dbReference>
<feature type="domain" description="ABC transporter" evidence="9">
    <location>
        <begin position="4"/>
        <end position="243"/>
    </location>
</feature>
<keyword evidence="3" id="KW-0410">Iron transport</keyword>
<dbReference type="SUPFAM" id="SSF50331">
    <property type="entry name" value="MOP-like"/>
    <property type="match status" value="1"/>
</dbReference>
<dbReference type="SUPFAM" id="SSF52540">
    <property type="entry name" value="P-loop containing nucleoside triphosphate hydrolases"/>
    <property type="match status" value="1"/>
</dbReference>
<comment type="caution">
    <text evidence="10">The sequence shown here is derived from an EMBL/GenBank/DDBJ whole genome shotgun (WGS) entry which is preliminary data.</text>
</comment>
<dbReference type="InterPro" id="IPR015853">
    <property type="entry name" value="ABC_transpr_FbpC"/>
</dbReference>
<dbReference type="InterPro" id="IPR003593">
    <property type="entry name" value="AAA+_ATPase"/>
</dbReference>
<reference evidence="10 11" key="1">
    <citation type="submission" date="2023-07" db="EMBL/GenBank/DDBJ databases">
        <title>Comparative genomics of wheat-associated soil bacteria to identify genetic determinants of phenazine resistance.</title>
        <authorList>
            <person name="Mouncey N."/>
        </authorList>
    </citation>
    <scope>NUCLEOTIDE SEQUENCE [LARGE SCALE GENOMIC DNA]</scope>
    <source>
        <strain evidence="10 11">V3I3</strain>
    </source>
</reference>
<keyword evidence="1" id="KW-0813">Transport</keyword>
<proteinExistence type="predicted"/>
<keyword evidence="2" id="KW-1003">Cell membrane</keyword>
<dbReference type="InterPro" id="IPR050093">
    <property type="entry name" value="ABC_SmlMolc_Importer"/>
</dbReference>
<dbReference type="InterPro" id="IPR008995">
    <property type="entry name" value="Mo/tungstate-bd_C_term_dom"/>
</dbReference>
<dbReference type="Gene3D" id="3.40.50.300">
    <property type="entry name" value="P-loop containing nucleotide triphosphate hydrolases"/>
    <property type="match status" value="1"/>
</dbReference>
<evidence type="ECO:0000256" key="5">
    <source>
        <dbReference type="ARBA" id="ARBA00022840"/>
    </source>
</evidence>
<gene>
    <name evidence="10" type="ORF">QFZ26_000607</name>
</gene>
<dbReference type="Proteomes" id="UP001239083">
    <property type="component" value="Unassembled WGS sequence"/>
</dbReference>
<evidence type="ECO:0000259" key="9">
    <source>
        <dbReference type="PROSITE" id="PS50893"/>
    </source>
</evidence>
<keyword evidence="11" id="KW-1185">Reference proteome</keyword>
<dbReference type="PANTHER" id="PTHR42781">
    <property type="entry name" value="SPERMIDINE/PUTRESCINE IMPORT ATP-BINDING PROTEIN POTA"/>
    <property type="match status" value="1"/>
</dbReference>
<keyword evidence="6" id="KW-0408">Iron</keyword>
<accession>A0ABU0R5M0</accession>
<keyword evidence="4" id="KW-0547">Nucleotide-binding</keyword>